<dbReference type="SUPFAM" id="SSF55469">
    <property type="entry name" value="FMN-dependent nitroreductase-like"/>
    <property type="match status" value="2"/>
</dbReference>
<dbReference type="RefSeq" id="WP_189674736.1">
    <property type="nucleotide sequence ID" value="NZ_BNAQ01000001.1"/>
</dbReference>
<sequence>MNRRNLLLGGGAAGLGVVGAGWAGLHDLSSMTAYDAAAAAARIPLGGNPALGELVRFATLAPNGHNTQPWRFRLGTNRIDVLPDFSRRTPVVDPDDHHLFVSLGCATENLVLAAAASGHRGEAVFAPEDGGTIGFAFRPGPPVDDPLFWAIPKRQSTRGRYDGRSLPTAELRDLAVAAAVPGVELILMTERRDRAIVRDMIIDGNSRQMADPAFVRELKQWLRYNPHAALRTRDGLFSAASGNPALPSWAGPALFDRFVTARSENDRYARQLDSSAGVAIFLGAKADPDHWVRVGRACQRFALRATALGIKCAFVNQPVEVAGLRPELAALIGAPGMRPDLVLRFGRGPALPYALRRPVAAVLAA</sequence>
<proteinExistence type="predicted"/>
<protein>
    <submittedName>
        <fullName evidence="1">Tat pathway signal protein</fullName>
    </submittedName>
</protein>
<gene>
    <name evidence="1" type="ORF">GCM10008023_01820</name>
</gene>
<dbReference type="InterPro" id="IPR000415">
    <property type="entry name" value="Nitroreductase-like"/>
</dbReference>
<evidence type="ECO:0000313" key="1">
    <source>
        <dbReference type="EMBL" id="GHH07584.1"/>
    </source>
</evidence>
<reference evidence="2" key="1">
    <citation type="journal article" date="2019" name="Int. J. Syst. Evol. Microbiol.">
        <title>The Global Catalogue of Microorganisms (GCM) 10K type strain sequencing project: providing services to taxonomists for standard genome sequencing and annotation.</title>
        <authorList>
            <consortium name="The Broad Institute Genomics Platform"/>
            <consortium name="The Broad Institute Genome Sequencing Center for Infectious Disease"/>
            <person name="Wu L."/>
            <person name="Ma J."/>
        </authorList>
    </citation>
    <scope>NUCLEOTIDE SEQUENCE [LARGE SCALE GENOMIC DNA]</scope>
    <source>
        <strain evidence="2">CGMCC 1.8957</strain>
    </source>
</reference>
<organism evidence="1 2">
    <name type="scientific">Sphingomonas glacialis</name>
    <dbReference type="NCBI Taxonomy" id="658225"/>
    <lineage>
        <taxon>Bacteria</taxon>
        <taxon>Pseudomonadati</taxon>
        <taxon>Pseudomonadota</taxon>
        <taxon>Alphaproteobacteria</taxon>
        <taxon>Sphingomonadales</taxon>
        <taxon>Sphingomonadaceae</taxon>
        <taxon>Sphingomonas</taxon>
    </lineage>
</organism>
<name>A0ABQ3L7R8_9SPHN</name>
<comment type="caution">
    <text evidence="1">The sequence shown here is derived from an EMBL/GenBank/DDBJ whole genome shotgun (WGS) entry which is preliminary data.</text>
</comment>
<dbReference type="Gene3D" id="3.40.109.10">
    <property type="entry name" value="NADH Oxidase"/>
    <property type="match status" value="1"/>
</dbReference>
<dbReference type="EMBL" id="BNAQ01000001">
    <property type="protein sequence ID" value="GHH07584.1"/>
    <property type="molecule type" value="Genomic_DNA"/>
</dbReference>
<evidence type="ECO:0000313" key="2">
    <source>
        <dbReference type="Proteomes" id="UP000652430"/>
    </source>
</evidence>
<dbReference type="NCBIfam" id="NF047509">
    <property type="entry name" value="Rv3131_FMN_oxido"/>
    <property type="match status" value="1"/>
</dbReference>
<keyword evidence="2" id="KW-1185">Reference proteome</keyword>
<dbReference type="Proteomes" id="UP000652430">
    <property type="component" value="Unassembled WGS sequence"/>
</dbReference>
<accession>A0ABQ3L7R8</accession>